<dbReference type="PANTHER" id="PTHR10331">
    <property type="entry name" value="T COMPLEX PROTEIN 10"/>
    <property type="match status" value="1"/>
</dbReference>
<evidence type="ECO:0000313" key="6">
    <source>
        <dbReference type="WBParaSite" id="TREG1_99510.1"/>
    </source>
</evidence>
<organism evidence="5 6">
    <name type="scientific">Trichobilharzia regenti</name>
    <name type="common">Nasal bird schistosome</name>
    <dbReference type="NCBI Taxonomy" id="157069"/>
    <lineage>
        <taxon>Eukaryota</taxon>
        <taxon>Metazoa</taxon>
        <taxon>Spiralia</taxon>
        <taxon>Lophotrochozoa</taxon>
        <taxon>Platyhelminthes</taxon>
        <taxon>Trematoda</taxon>
        <taxon>Digenea</taxon>
        <taxon>Strigeidida</taxon>
        <taxon>Schistosomatoidea</taxon>
        <taxon>Schistosomatidae</taxon>
        <taxon>Trichobilharzia</taxon>
    </lineage>
</organism>
<evidence type="ECO:0000259" key="4">
    <source>
        <dbReference type="Pfam" id="PF07202"/>
    </source>
</evidence>
<feature type="compositionally biased region" description="Low complexity" evidence="3">
    <location>
        <begin position="287"/>
        <end position="303"/>
    </location>
</feature>
<reference evidence="5" key="1">
    <citation type="submission" date="2022-06" db="EMBL/GenBank/DDBJ databases">
        <authorList>
            <person name="Berger JAMES D."/>
            <person name="Berger JAMES D."/>
        </authorList>
    </citation>
    <scope>NUCLEOTIDE SEQUENCE [LARGE SCALE GENOMIC DNA]</scope>
</reference>
<feature type="domain" description="Centromere protein J C-terminal" evidence="4">
    <location>
        <begin position="1211"/>
        <end position="1230"/>
    </location>
</feature>
<feature type="compositionally biased region" description="Polar residues" evidence="3">
    <location>
        <begin position="876"/>
        <end position="889"/>
    </location>
</feature>
<feature type="coiled-coil region" evidence="2">
    <location>
        <begin position="696"/>
        <end position="848"/>
    </location>
</feature>
<feature type="region of interest" description="Disordered" evidence="3">
    <location>
        <begin position="254"/>
        <end position="304"/>
    </location>
</feature>
<name>A0AA85KN31_TRIRE</name>
<evidence type="ECO:0000256" key="2">
    <source>
        <dbReference type="SAM" id="Coils"/>
    </source>
</evidence>
<keyword evidence="2" id="KW-0175">Coiled coil</keyword>
<feature type="domain" description="Centromere protein J C-terminal" evidence="4">
    <location>
        <begin position="1238"/>
        <end position="1265"/>
    </location>
</feature>
<sequence>MLEHNGLHEIFNPSVSWIMKSGVHLEYTPEDTLKSAIFVSEEDASVTLKEPIVTEVCSSNDDLKIITSKFNSVTADEINCANAGDSLQKPYTPHNNLEECSKEATNESNDLQPGSENCCHDIESDSGGLDKVHATDGDGGSLSVGVKRPTKRSVIPKKPAPYLKRRQGVSAWCSKIRKQGLPVKEPAVAVIKQQQCMNSPQTPVVQESVRSEQSKAQSSKTNLPRRVKSSVKNQSANKNINVSCRGYKQADYINNCESSDSKNDKVGDEEEEEVKNKDDKENRVNNHTDGGNNNKDDTNNTNDYSQYTTTHLLARPMMINSRDLEKSINHLSVELMHTNLFNESHKEARDLEEFELLEEFAETSSFPNLTTSFISKLNKSKSGLHRNQKQTVEALKGDQSAFKDDSAVSLNDKQLSTFAQHHSEHLHHLTSNYNQPVNNLNITTTQFTSAFSSSSSTNDNLHNVDNILANTIAPINKECKVTPHFHIIKAPCEEIQSSSSTTVVNRKQTEKCNDNDDANNNEMISTFQQINTLPASSNPLPQCDHYDFDDAHSWSFSASDLNDIKLSSGLDFSETSLTSCCGDLGNQPNESFTRTTAMKTTRPILISESNKPTSCIPNHQEVGKVKRITFSDTVYNNTCTSISQNKQNKKSIQSHNENDVIISTNNSNELLKGELNSSDQGNVTCGDEQSVVKQWINRLEEEVKRFKVENANLNKMKTELQDKSRQLETEKARFEENKMKEKKEFEEYKEGEMKKLKKEKRVLEEYQRALKTMPNKKDREEIERLKQELDESRVDMGKREIRWHAALSRLRTRNEELEGERDELKSRISRLEEERISLQAQLTKLKVSTANESSGNKHRLSSSLSLRQTVNSISQSISFTPHNGNNTSKALDDGNISHRQHSRQPSVTRSLSSSSRPVSRLNHPDRFSTMTSSNNQTTTSSNHHHHQKSNNTTSNKTSNTIQSTQKLCQQESTSSVTGTRESIASGGGYFTGDDDCGSIGGSSGRVVKFSTRSTDPECDNDVDDIHGGNLLCNGDHSKQKSTHLHRNKEINCDKNNVIQPSLDAPISQRKENVNRLGNNCQERLPIPGTAASGTIVRSVKHTDGSIEQTYSNGAVIVSYANGSVKEIFPDTITTVVSLFNGDIKRTLPDGRVIYHYAADGTVQTTYPDGTEEIKYPDGHQETIHSHTLQQINPPTAAVDPLKSLPNEQICRRLSNGDKEILLPNGQREIHSNCGIKCRIYPDGTTKTVFPDGRHETRYSSGRLRVKDANGTLLLDTRLPVGSTCHPAMNNNNNLDNVVSRIPNDSSSGDSLKISLPNARISHY</sequence>
<dbReference type="WBParaSite" id="TREG1_99510.1">
    <property type="protein sequence ID" value="TREG1_99510.1"/>
    <property type="gene ID" value="TREG1_99510"/>
</dbReference>
<feature type="compositionally biased region" description="Low complexity" evidence="3">
    <location>
        <begin position="949"/>
        <end position="965"/>
    </location>
</feature>
<dbReference type="GO" id="GO:0015631">
    <property type="term" value="F:tubulin binding"/>
    <property type="evidence" value="ECO:0007669"/>
    <property type="project" value="TreeGrafter"/>
</dbReference>
<reference evidence="6" key="2">
    <citation type="submission" date="2023-11" db="UniProtKB">
        <authorList>
            <consortium name="WormBaseParasite"/>
        </authorList>
    </citation>
    <scope>IDENTIFICATION</scope>
</reference>
<evidence type="ECO:0000256" key="3">
    <source>
        <dbReference type="SAM" id="MobiDB-lite"/>
    </source>
</evidence>
<dbReference type="InterPro" id="IPR047002">
    <property type="entry name" value="Tcp10_C_sf"/>
</dbReference>
<dbReference type="Gene3D" id="2.60.450.20">
    <property type="match status" value="1"/>
</dbReference>
<accession>A0AA85KN31</accession>
<feature type="region of interest" description="Disordered" evidence="3">
    <location>
        <begin position="198"/>
        <end position="236"/>
    </location>
</feature>
<feature type="compositionally biased region" description="Basic and acidic residues" evidence="3">
    <location>
        <begin position="274"/>
        <end position="286"/>
    </location>
</feature>
<keyword evidence="5" id="KW-1185">Reference proteome</keyword>
<dbReference type="InterPro" id="IPR026581">
    <property type="entry name" value="TCP10L/CENPJ"/>
</dbReference>
<feature type="domain" description="Centromere protein J C-terminal" evidence="4">
    <location>
        <begin position="1099"/>
        <end position="1127"/>
    </location>
</feature>
<feature type="domain" description="Centromere protein J C-terminal" evidence="4">
    <location>
        <begin position="1148"/>
        <end position="1182"/>
    </location>
</feature>
<comment type="similarity">
    <text evidence="1">Belongs to the TCP10 family.</text>
</comment>
<proteinExistence type="inferred from homology"/>
<feature type="region of interest" description="Disordered" evidence="3">
    <location>
        <begin position="876"/>
        <end position="995"/>
    </location>
</feature>
<dbReference type="Proteomes" id="UP000050795">
    <property type="component" value="Unassembled WGS sequence"/>
</dbReference>
<dbReference type="GO" id="GO:0005814">
    <property type="term" value="C:centriole"/>
    <property type="evidence" value="ECO:0007669"/>
    <property type="project" value="TreeGrafter"/>
</dbReference>
<dbReference type="GO" id="GO:0060271">
    <property type="term" value="P:cilium assembly"/>
    <property type="evidence" value="ECO:0007669"/>
    <property type="project" value="TreeGrafter"/>
</dbReference>
<dbReference type="GO" id="GO:0061511">
    <property type="term" value="P:centriole elongation"/>
    <property type="evidence" value="ECO:0007669"/>
    <property type="project" value="TreeGrafter"/>
</dbReference>
<feature type="compositionally biased region" description="Low complexity" evidence="3">
    <location>
        <begin position="931"/>
        <end position="941"/>
    </location>
</feature>
<dbReference type="GO" id="GO:0005813">
    <property type="term" value="C:centrosome"/>
    <property type="evidence" value="ECO:0007669"/>
    <property type="project" value="TreeGrafter"/>
</dbReference>
<feature type="compositionally biased region" description="Low complexity" evidence="3">
    <location>
        <begin position="903"/>
        <end position="921"/>
    </location>
</feature>
<protein>
    <recommendedName>
        <fullName evidence="4">Centromere protein J C-terminal domain-containing protein</fullName>
    </recommendedName>
</protein>
<dbReference type="PANTHER" id="PTHR10331:SF6">
    <property type="entry name" value="SPINDLE ASSEMBLY ABNORMAL 4"/>
    <property type="match status" value="1"/>
</dbReference>
<dbReference type="Pfam" id="PF07202">
    <property type="entry name" value="Tcp10_C"/>
    <property type="match status" value="4"/>
</dbReference>
<evidence type="ECO:0000313" key="5">
    <source>
        <dbReference type="Proteomes" id="UP000050795"/>
    </source>
</evidence>
<dbReference type="InterPro" id="IPR009852">
    <property type="entry name" value="CENPJ_C_dom"/>
</dbReference>
<evidence type="ECO:0000256" key="1">
    <source>
        <dbReference type="ARBA" id="ARBA00005627"/>
    </source>
</evidence>
<feature type="compositionally biased region" description="Polar residues" evidence="3">
    <location>
        <begin position="966"/>
        <end position="982"/>
    </location>
</feature>